<dbReference type="AlphaFoldDB" id="A0A2S6F9A8"/>
<evidence type="ECO:0000313" key="2">
    <source>
        <dbReference type="Proteomes" id="UP000239239"/>
    </source>
</evidence>
<dbReference type="EMBL" id="PQWY01000001">
    <property type="protein sequence ID" value="PPK33996.1"/>
    <property type="molecule type" value="Genomic_DNA"/>
</dbReference>
<protein>
    <submittedName>
        <fullName evidence="1">Uncharacterized protein</fullName>
    </submittedName>
</protein>
<proteinExistence type="predicted"/>
<evidence type="ECO:0000313" key="1">
    <source>
        <dbReference type="EMBL" id="PPK33996.1"/>
    </source>
</evidence>
<organism evidence="1 2">
    <name type="scientific">Legionella pneumophila</name>
    <dbReference type="NCBI Taxonomy" id="446"/>
    <lineage>
        <taxon>Bacteria</taxon>
        <taxon>Pseudomonadati</taxon>
        <taxon>Pseudomonadota</taxon>
        <taxon>Gammaproteobacteria</taxon>
        <taxon>Legionellales</taxon>
        <taxon>Legionellaceae</taxon>
        <taxon>Legionella</taxon>
    </lineage>
</organism>
<dbReference type="Proteomes" id="UP000239239">
    <property type="component" value="Unassembled WGS sequence"/>
</dbReference>
<dbReference type="PANTHER" id="PTHR43483:SF3">
    <property type="entry name" value="MEMBRANE TRANSPORTER PROTEIN HI_0806-RELATED"/>
    <property type="match status" value="1"/>
</dbReference>
<gene>
    <name evidence="1" type="ORF">C3928_00465</name>
</gene>
<dbReference type="PANTHER" id="PTHR43483">
    <property type="entry name" value="MEMBRANE TRANSPORTER PROTEIN HI_0806-RELATED"/>
    <property type="match status" value="1"/>
</dbReference>
<comment type="caution">
    <text evidence="1">The sequence shown here is derived from an EMBL/GenBank/DDBJ whole genome shotgun (WGS) entry which is preliminary data.</text>
</comment>
<accession>A0A2S6F9A8</accession>
<dbReference type="RefSeq" id="WP_027228310.1">
    <property type="nucleotide sequence ID" value="NZ_CP017601.1"/>
</dbReference>
<name>A0A2S6F9A8_LEGPN</name>
<dbReference type="OrthoDB" id="5145250at2"/>
<reference evidence="1 2" key="1">
    <citation type="submission" date="2018-02" db="EMBL/GenBank/DDBJ databases">
        <title>Draft genome sequences of four Legionella pneumophila clinical strains isolated in Ontario.</title>
        <authorList>
            <person name="Fortuna A."/>
            <person name="Ramnarine R."/>
            <person name="Li A."/>
            <person name="Frantz C."/>
            <person name="Mallo G."/>
        </authorList>
    </citation>
    <scope>NUCLEOTIDE SEQUENCE [LARGE SCALE GENOMIC DNA]</scope>
    <source>
        <strain evidence="1 2">LG61</strain>
    </source>
</reference>
<sequence>MAFFLITLCILILSLFCLAVMVLKFIQQPSSPLSFSQYVKLMCSGVIAFIADTVGVGSFAVNVALAKLLGTFRDDELPAVNNGAQVLPGAIESLFFINMIDVDLTTLLTLVTGTCIGGLVGGFVVSQLSKQAIRLAMICSFALIIILLISHQLRILPVGGDLTELHSWKLVIGFFAMVVCGSLTSVGVGLFVMVQGVLFLMNVSPVVAFPIMTTAGAMQQPLTTLVFLQKNKIPLKKTLILSFSGCLGVMITIPIFTKLTITWLHFLLLFILIYNFLAIGHTYLRSRPAKQYVQSSIKLAAAD</sequence>